<evidence type="ECO:0000313" key="6">
    <source>
        <dbReference type="Proteomes" id="UP001154312"/>
    </source>
</evidence>
<dbReference type="InterPro" id="IPR028059">
    <property type="entry name" value="SWM_rpt"/>
</dbReference>
<dbReference type="PANTHER" id="PTHR43308">
    <property type="entry name" value="OUTER MEMBRANE PROTEIN ALPHA-RELATED"/>
    <property type="match status" value="1"/>
</dbReference>
<dbReference type="Pfam" id="PF00395">
    <property type="entry name" value="SLH"/>
    <property type="match status" value="3"/>
</dbReference>
<comment type="caution">
    <text evidence="5">The sequence shown here is derived from an EMBL/GenBank/DDBJ whole genome shotgun (WGS) entry which is preliminary data.</text>
</comment>
<evidence type="ECO:0000256" key="2">
    <source>
        <dbReference type="ARBA" id="ARBA00022737"/>
    </source>
</evidence>
<name>A0A9X4JWL7_9FIRM</name>
<protein>
    <submittedName>
        <fullName evidence="5">S-layer homology domain-containing protein</fullName>
    </submittedName>
</protein>
<dbReference type="PANTHER" id="PTHR43308:SF5">
    <property type="entry name" value="S-LAYER PROTEIN _ PEPTIDOGLYCAN ENDO-BETA-N-ACETYLGLUCOSAMINIDASE"/>
    <property type="match status" value="1"/>
</dbReference>
<dbReference type="Proteomes" id="UP001154312">
    <property type="component" value="Unassembled WGS sequence"/>
</dbReference>
<dbReference type="AlphaFoldDB" id="A0A9X4JWL7"/>
<keyword evidence="1 3" id="KW-0732">Signal</keyword>
<dbReference type="InterPro" id="IPR011801">
    <property type="entry name" value="Swm_rep_I_cyn"/>
</dbReference>
<feature type="domain" description="SLH" evidence="4">
    <location>
        <begin position="1095"/>
        <end position="1149"/>
    </location>
</feature>
<organism evidence="5 6">
    <name type="scientific">Pelotomaculum isophthalicicum JI</name>
    <dbReference type="NCBI Taxonomy" id="947010"/>
    <lineage>
        <taxon>Bacteria</taxon>
        <taxon>Bacillati</taxon>
        <taxon>Bacillota</taxon>
        <taxon>Clostridia</taxon>
        <taxon>Eubacteriales</taxon>
        <taxon>Desulfotomaculaceae</taxon>
        <taxon>Pelotomaculum</taxon>
    </lineage>
</organism>
<dbReference type="InterPro" id="IPR036866">
    <property type="entry name" value="RibonucZ/Hydroxyglut_hydro"/>
</dbReference>
<reference evidence="5" key="1">
    <citation type="submission" date="2022-02" db="EMBL/GenBank/DDBJ databases">
        <authorList>
            <person name="Leng L."/>
        </authorList>
    </citation>
    <scope>NUCLEOTIDE SEQUENCE</scope>
    <source>
        <strain evidence="5">JI</strain>
    </source>
</reference>
<dbReference type="InterPro" id="IPR051465">
    <property type="entry name" value="Cell_Envelope_Struct_Comp"/>
</dbReference>
<gene>
    <name evidence="5" type="ORF">L7E55_13730</name>
</gene>
<evidence type="ECO:0000256" key="3">
    <source>
        <dbReference type="SAM" id="SignalP"/>
    </source>
</evidence>
<dbReference type="Pfam" id="PF13483">
    <property type="entry name" value="Lactamase_B_3"/>
    <property type="match status" value="1"/>
</dbReference>
<feature type="domain" description="SLH" evidence="4">
    <location>
        <begin position="976"/>
        <end position="1039"/>
    </location>
</feature>
<dbReference type="PROSITE" id="PS51272">
    <property type="entry name" value="SLH"/>
    <property type="match status" value="3"/>
</dbReference>
<proteinExistence type="predicted"/>
<dbReference type="EMBL" id="JAKOAV010000030">
    <property type="protein sequence ID" value="MDF9409403.1"/>
    <property type="molecule type" value="Genomic_DNA"/>
</dbReference>
<dbReference type="Gene3D" id="2.60.220.30">
    <property type="match status" value="1"/>
</dbReference>
<feature type="signal peptide" evidence="3">
    <location>
        <begin position="1"/>
        <end position="29"/>
    </location>
</feature>
<dbReference type="RefSeq" id="WP_277444867.1">
    <property type="nucleotide sequence ID" value="NZ_JAKOAV010000030.1"/>
</dbReference>
<dbReference type="InterPro" id="IPR001119">
    <property type="entry name" value="SLH_dom"/>
</dbReference>
<sequence>MQRKRKLSIILILTLTASLLLPMATPASAFTIQYFGHSQVLMTTDAGTKILMDPPHLGDFGNLGVDPGPIYPNVVTVSHQHSDHNNSTAAWVYGRPLVLNGISPLFDSYNTFNSINQVVNDTVINDVYLPHFYGAGDDAAFVFNVDGLRIVHLGDGTGSDNNRFTAAEKQALGTPDILFVPIGGPMGPVPPEYGGPQMENLSTQDVVYAIQDLQPKVVIPIHWWSQAGLNYFLTDQKSVGGFTYSVKNSNSINVESNNLPTTTQIWVMPIGAAQAGGGGLPPDGDVPSVSGSVYANGEALNDITANLTYDSNSRLANLKLRRNGNDDISGGSYDSNTEFTVTINNNGHTPYILLGAGYVQSWETGQDGVTTIRVKGMSFKFPDGTPVHLGVQMAIAYDANQAPYNMPVSYRGMSISTNASSFNAPVMVSGTQLYVYINGVSGEEGYFKVFLPEALLQDWGITSNNQLAAQIGDGNGNNKEAVTNAIVTDVAGGKTMEFSGFHYSDHRVFIGKAEAGAPVVTSAATNNAGNKIILTFNKAMADPAGKHAQFTVTVGGTPDAVTAAALNADPQKIELTLANPIYHGDVITIGYTAGTVVAADGGVLATFAGQAVTNNGPVKVTSPTVSVDSNNKNLSITSTTPATTLAIPNNVTDATINVVGLLNAPVAGKVTTSALPNITIQANTSVNANPVQVAIPAGTTVTADAADNWDGTINVPTVKPNNSVAVTADAGKTATVNTVIEVGFGDVPLTFSKAVRILIPGQAGKDAGYYRGGAFNKITAVLSSDTQAAGDALPAGGDGKIDVGSDLVIWTKHFTKFVTYTQTSAGGGGGGGGGVPPVSSSTTVTATSGGTVTSNDATIVVPAGAVTGDIKVTVEKVANTASLSFAKNTRLISDVFEITKDKAGDFSKAVTITLPFDKSKLDTAKYDIGIFWLNPETGKWTKLDNIKIDLASGKVSGDVNHFTKFAVLAVEKGSEAPTVAFSDIAGHWAQNEIEGLVARGAVTGYPDGTFKPDNTITRAEFATVLVKALKLAPQNGKIFADTARHWARDYIATAASNGIVNGYDNETFGPDDLITREQMAVMIVKAEKLAIVSEGISFEDGNKISAWARSAVATAAKKGIMKGYPDNTFKPEGNSTRAEAVTAIMNALK</sequence>
<evidence type="ECO:0000259" key="4">
    <source>
        <dbReference type="PROSITE" id="PS51272"/>
    </source>
</evidence>
<evidence type="ECO:0000313" key="5">
    <source>
        <dbReference type="EMBL" id="MDF9409403.1"/>
    </source>
</evidence>
<keyword evidence="6" id="KW-1185">Reference proteome</keyword>
<feature type="chain" id="PRO_5040911224" evidence="3">
    <location>
        <begin position="30"/>
        <end position="1149"/>
    </location>
</feature>
<accession>A0A9X4JWL7</accession>
<dbReference type="InterPro" id="IPR014755">
    <property type="entry name" value="Cu-Rt/internalin_Ig-like"/>
</dbReference>
<dbReference type="Gene3D" id="2.60.40.1220">
    <property type="match status" value="1"/>
</dbReference>
<dbReference type="SUPFAM" id="SSF56281">
    <property type="entry name" value="Metallo-hydrolase/oxidoreductase"/>
    <property type="match status" value="1"/>
</dbReference>
<dbReference type="Pfam" id="PF13753">
    <property type="entry name" value="SWM_repeat"/>
    <property type="match status" value="1"/>
</dbReference>
<evidence type="ECO:0000256" key="1">
    <source>
        <dbReference type="ARBA" id="ARBA00022729"/>
    </source>
</evidence>
<dbReference type="NCBIfam" id="TIGR02059">
    <property type="entry name" value="swm_rep_I"/>
    <property type="match status" value="1"/>
</dbReference>
<dbReference type="Gene3D" id="3.60.15.10">
    <property type="entry name" value="Ribonuclease Z/Hydroxyacylglutathione hydrolase-like"/>
    <property type="match status" value="1"/>
</dbReference>
<keyword evidence="2" id="KW-0677">Repeat</keyword>
<feature type="domain" description="SLH" evidence="4">
    <location>
        <begin position="1040"/>
        <end position="1094"/>
    </location>
</feature>